<evidence type="ECO:0000313" key="3">
    <source>
        <dbReference type="EMBL" id="CAI8040885.1"/>
    </source>
</evidence>
<comment type="caution">
    <text evidence="3">The sequence shown here is derived from an EMBL/GenBank/DDBJ whole genome shotgun (WGS) entry which is preliminary data.</text>
</comment>
<feature type="compositionally biased region" description="Basic and acidic residues" evidence="1">
    <location>
        <begin position="7"/>
        <end position="43"/>
    </location>
</feature>
<sequence length="245" mass="30061">MSTAVEGRQDYRHRDHRDRDPPYRGYERRRSRSRERFDRGGDTRRHHHDRSGPPDRRELERRQRELEYFEQRRKERERVAECGVSEMWALSPERPEFDSDDEETIKQREQAELMAQLAKREEKERKRRKRKKKHRDSGGRKGRSGQAFPLICIFLCYFRWGGRFGVFSIYKTCMCMYVFMYVLLPSERVRGHARCLRVQLRIPVRKVRRRKGGRRECGWRRRYSRMQMGHSWDQLKRLESRLSLP</sequence>
<evidence type="ECO:0000313" key="4">
    <source>
        <dbReference type="Proteomes" id="UP001174909"/>
    </source>
</evidence>
<keyword evidence="2" id="KW-0472">Membrane</keyword>
<proteinExistence type="predicted"/>
<keyword evidence="4" id="KW-1185">Reference proteome</keyword>
<gene>
    <name evidence="3" type="ORF">GBAR_LOCUS22731</name>
</gene>
<dbReference type="EMBL" id="CASHTH010003147">
    <property type="protein sequence ID" value="CAI8040885.1"/>
    <property type="molecule type" value="Genomic_DNA"/>
</dbReference>
<reference evidence="3" key="1">
    <citation type="submission" date="2023-03" db="EMBL/GenBank/DDBJ databases">
        <authorList>
            <person name="Steffen K."/>
            <person name="Cardenas P."/>
        </authorList>
    </citation>
    <scope>NUCLEOTIDE SEQUENCE</scope>
</reference>
<dbReference type="AlphaFoldDB" id="A0AA35X7C8"/>
<feature type="region of interest" description="Disordered" evidence="1">
    <location>
        <begin position="1"/>
        <end position="62"/>
    </location>
</feature>
<evidence type="ECO:0000256" key="2">
    <source>
        <dbReference type="SAM" id="Phobius"/>
    </source>
</evidence>
<keyword evidence="2" id="KW-1133">Transmembrane helix</keyword>
<evidence type="ECO:0000256" key="1">
    <source>
        <dbReference type="SAM" id="MobiDB-lite"/>
    </source>
</evidence>
<dbReference type="Proteomes" id="UP001174909">
    <property type="component" value="Unassembled WGS sequence"/>
</dbReference>
<organism evidence="3 4">
    <name type="scientific">Geodia barretti</name>
    <name type="common">Barrett's horny sponge</name>
    <dbReference type="NCBI Taxonomy" id="519541"/>
    <lineage>
        <taxon>Eukaryota</taxon>
        <taxon>Metazoa</taxon>
        <taxon>Porifera</taxon>
        <taxon>Demospongiae</taxon>
        <taxon>Heteroscleromorpha</taxon>
        <taxon>Tetractinellida</taxon>
        <taxon>Astrophorina</taxon>
        <taxon>Geodiidae</taxon>
        <taxon>Geodia</taxon>
    </lineage>
</organism>
<feature type="compositionally biased region" description="Basic and acidic residues" evidence="1">
    <location>
        <begin position="50"/>
        <end position="62"/>
    </location>
</feature>
<protein>
    <submittedName>
        <fullName evidence="3">NKAP-like protein</fullName>
    </submittedName>
</protein>
<feature type="compositionally biased region" description="Basic residues" evidence="1">
    <location>
        <begin position="125"/>
        <end position="142"/>
    </location>
</feature>
<name>A0AA35X7C8_GEOBA</name>
<feature type="region of interest" description="Disordered" evidence="1">
    <location>
        <begin position="119"/>
        <end position="142"/>
    </location>
</feature>
<accession>A0AA35X7C8</accession>
<feature type="transmembrane region" description="Helical" evidence="2">
    <location>
        <begin position="166"/>
        <end position="184"/>
    </location>
</feature>
<keyword evidence="2" id="KW-0812">Transmembrane</keyword>